<gene>
    <name evidence="3" type="ORF">ACFODZ_02710</name>
</gene>
<dbReference type="InterPro" id="IPR011335">
    <property type="entry name" value="Restrct_endonuc-II-like"/>
</dbReference>
<dbReference type="EMBL" id="JBHRTS010000001">
    <property type="protein sequence ID" value="MFC3193145.1"/>
    <property type="molecule type" value="Genomic_DNA"/>
</dbReference>
<comment type="similarity">
    <text evidence="1 2">Belongs to the UPF0102 family.</text>
</comment>
<dbReference type="NCBIfam" id="NF009150">
    <property type="entry name" value="PRK12497.1-3"/>
    <property type="match status" value="1"/>
</dbReference>
<dbReference type="InterPro" id="IPR003509">
    <property type="entry name" value="UPF0102_YraN-like"/>
</dbReference>
<dbReference type="InterPro" id="IPR011856">
    <property type="entry name" value="tRNA_endonuc-like_dom_sf"/>
</dbReference>
<dbReference type="SUPFAM" id="SSF52980">
    <property type="entry name" value="Restriction endonuclease-like"/>
    <property type="match status" value="1"/>
</dbReference>
<dbReference type="NCBIfam" id="TIGR00252">
    <property type="entry name" value="YraN family protein"/>
    <property type="match status" value="1"/>
</dbReference>
<dbReference type="RefSeq" id="WP_232781824.1">
    <property type="nucleotide sequence ID" value="NZ_JBHRTS010000001.1"/>
</dbReference>
<dbReference type="CDD" id="cd20736">
    <property type="entry name" value="PoNe_Nuclease"/>
    <property type="match status" value="1"/>
</dbReference>
<dbReference type="Pfam" id="PF02021">
    <property type="entry name" value="UPF0102"/>
    <property type="match status" value="1"/>
</dbReference>
<accession>A0ABV7J4R7</accession>
<evidence type="ECO:0000313" key="4">
    <source>
        <dbReference type="Proteomes" id="UP001595533"/>
    </source>
</evidence>
<dbReference type="HAMAP" id="MF_00048">
    <property type="entry name" value="UPF0102"/>
    <property type="match status" value="1"/>
</dbReference>
<comment type="caution">
    <text evidence="3">The sequence shown here is derived from an EMBL/GenBank/DDBJ whole genome shotgun (WGS) entry which is preliminary data.</text>
</comment>
<dbReference type="Gene3D" id="3.40.1350.10">
    <property type="match status" value="1"/>
</dbReference>
<sequence length="117" mass="13198">MPDSKGHQAEQLAARYLQDHGLSLEASNYRTPLGEIDLICKDQDQLVFVEVRYKANQAWASPAESVTRSKQLKLIKAARQYLQQHDPAGHLSCRFDVVAMTGDIKAPVIDWLPNAFY</sequence>
<evidence type="ECO:0000313" key="3">
    <source>
        <dbReference type="EMBL" id="MFC3193145.1"/>
    </source>
</evidence>
<organism evidence="3 4">
    <name type="scientific">Marinicella sediminis</name>
    <dbReference type="NCBI Taxonomy" id="1792834"/>
    <lineage>
        <taxon>Bacteria</taxon>
        <taxon>Pseudomonadati</taxon>
        <taxon>Pseudomonadota</taxon>
        <taxon>Gammaproteobacteria</taxon>
        <taxon>Lysobacterales</taxon>
        <taxon>Marinicellaceae</taxon>
        <taxon>Marinicella</taxon>
    </lineage>
</organism>
<reference evidence="4" key="1">
    <citation type="journal article" date="2019" name="Int. J. Syst. Evol. Microbiol.">
        <title>The Global Catalogue of Microorganisms (GCM) 10K type strain sequencing project: providing services to taxonomists for standard genome sequencing and annotation.</title>
        <authorList>
            <consortium name="The Broad Institute Genomics Platform"/>
            <consortium name="The Broad Institute Genome Sequencing Center for Infectious Disease"/>
            <person name="Wu L."/>
            <person name="Ma J."/>
        </authorList>
    </citation>
    <scope>NUCLEOTIDE SEQUENCE [LARGE SCALE GENOMIC DNA]</scope>
    <source>
        <strain evidence="4">KCTC 42953</strain>
    </source>
</reference>
<protein>
    <recommendedName>
        <fullName evidence="2">UPF0102 protein ACFODZ_02710</fullName>
    </recommendedName>
</protein>
<keyword evidence="4" id="KW-1185">Reference proteome</keyword>
<proteinExistence type="inferred from homology"/>
<name>A0ABV7J4R7_9GAMM</name>
<evidence type="ECO:0000256" key="1">
    <source>
        <dbReference type="ARBA" id="ARBA00006738"/>
    </source>
</evidence>
<dbReference type="PANTHER" id="PTHR34039">
    <property type="entry name" value="UPF0102 PROTEIN YRAN"/>
    <property type="match status" value="1"/>
</dbReference>
<dbReference type="PANTHER" id="PTHR34039:SF1">
    <property type="entry name" value="UPF0102 PROTEIN YRAN"/>
    <property type="match status" value="1"/>
</dbReference>
<dbReference type="Proteomes" id="UP001595533">
    <property type="component" value="Unassembled WGS sequence"/>
</dbReference>
<evidence type="ECO:0000256" key="2">
    <source>
        <dbReference type="HAMAP-Rule" id="MF_00048"/>
    </source>
</evidence>